<comment type="catalytic activity">
    <reaction evidence="12 13">
        <text>2-[(2R,5Z)-2-carboxy-4-methylthiazol-5(2H)-ylidene]ethyl phosphate + 4-amino-2-methyl-5-(diphosphooxymethyl)pyrimidine + 2 H(+) = thiamine phosphate + CO2 + diphosphate</text>
        <dbReference type="Rhea" id="RHEA:47844"/>
        <dbReference type="ChEBI" id="CHEBI:15378"/>
        <dbReference type="ChEBI" id="CHEBI:16526"/>
        <dbReference type="ChEBI" id="CHEBI:33019"/>
        <dbReference type="ChEBI" id="CHEBI:37575"/>
        <dbReference type="ChEBI" id="CHEBI:57841"/>
        <dbReference type="ChEBI" id="CHEBI:62899"/>
        <dbReference type="EC" id="2.5.1.3"/>
    </reaction>
</comment>
<accession>A0A291HK14</accession>
<keyword evidence="17" id="KW-1185">Reference proteome</keyword>
<keyword evidence="6" id="KW-0067">ATP-binding</keyword>
<comment type="pathway">
    <text evidence="1 13">Cofactor biosynthesis; thiamine diphosphate biosynthesis; thiamine phosphate from 4-amino-2-methyl-5-diphosphomethylpyrimidine and 4-methyl-5-(2-phosphoethyl)-thiazole: step 1/1.</text>
</comment>
<sequence length="505" mass="53412">MTRPIVWTVAGSDSGGGAGIQADLHTIQALGGHGCSVISAITAQNSVTVSMVEPVLMQAFTSQLVALATDLPARAIKIGLLPGGLRAEVLARYLKEYRRQWQPWVVLDPVAIASTGQAMAEPNLLPAIKQHLLPEVDLVTPNAAELAALSGIVPDSPGAVRAGAAALLELGARAVLVKGGHLAWSGDQALDYFTDGQREIWLASPRLDTVHGHGTGCTLASAIATAVAQDYPIEDALVLAKAYVNQGLKAAEGLGRGAGPVAHLSWPDRREDFPSVVMPGSALGKQLGLEGSLPQGAFAAMDTLKLGLYPVVDSVAWLERLLGQGVRTLQLRIKDKMDAEVEADIQAAVALGKRFNARLFINDYWRLAIRHGAYGVHLGQEDIEVADLEAIRAAGLKLGLSTHGYYEMLRARELKPSYLALGHIFPTKTKDMPSRPQGLARLGRYVALMDDYPLVAIGGIGRERVPLVAETGVGSIALVTAITEAADPDAATRELLALVEGDHAE</sequence>
<organism evidence="16 17">
    <name type="scientific">Zobellella denitrificans</name>
    <dbReference type="NCBI Taxonomy" id="347534"/>
    <lineage>
        <taxon>Bacteria</taxon>
        <taxon>Pseudomonadati</taxon>
        <taxon>Pseudomonadota</taxon>
        <taxon>Gammaproteobacteria</taxon>
        <taxon>Aeromonadales</taxon>
        <taxon>Aeromonadaceae</taxon>
        <taxon>Zobellella</taxon>
    </lineage>
</organism>
<feature type="binding site" evidence="13">
    <location>
        <position position="382"/>
    </location>
    <ligand>
        <name>Mg(2+)</name>
        <dbReference type="ChEBI" id="CHEBI:18420"/>
    </ligand>
</feature>
<evidence type="ECO:0000259" key="15">
    <source>
        <dbReference type="Pfam" id="PF08543"/>
    </source>
</evidence>
<dbReference type="InterPro" id="IPR013749">
    <property type="entry name" value="PM/HMP-P_kinase-1"/>
</dbReference>
<dbReference type="FunFam" id="3.20.20.70:FF:000064">
    <property type="entry name" value="Thiamine-phosphate synthase"/>
    <property type="match status" value="1"/>
</dbReference>
<evidence type="ECO:0000256" key="3">
    <source>
        <dbReference type="ARBA" id="ARBA00022723"/>
    </source>
</evidence>
<dbReference type="InterPro" id="IPR034291">
    <property type="entry name" value="TMP_synthase"/>
</dbReference>
<dbReference type="NCBIfam" id="NF002904">
    <property type="entry name" value="PRK03512.1"/>
    <property type="match status" value="1"/>
</dbReference>
<evidence type="ECO:0000256" key="7">
    <source>
        <dbReference type="ARBA" id="ARBA00022842"/>
    </source>
</evidence>
<feature type="binding site" evidence="13">
    <location>
        <position position="363"/>
    </location>
    <ligand>
        <name>Mg(2+)</name>
        <dbReference type="ChEBI" id="CHEBI:18420"/>
    </ligand>
</feature>
<dbReference type="InterPro" id="IPR036206">
    <property type="entry name" value="ThiamineP_synth_sf"/>
</dbReference>
<dbReference type="PANTHER" id="PTHR20858">
    <property type="entry name" value="PHOSPHOMETHYLPYRIMIDINE KINASE"/>
    <property type="match status" value="1"/>
</dbReference>
<evidence type="ECO:0000256" key="5">
    <source>
        <dbReference type="ARBA" id="ARBA00022777"/>
    </source>
</evidence>
<dbReference type="GO" id="GO:0000287">
    <property type="term" value="F:magnesium ion binding"/>
    <property type="evidence" value="ECO:0007669"/>
    <property type="project" value="UniProtKB-UniRule"/>
</dbReference>
<feature type="domain" description="Thiamine phosphate synthase/TenI" evidence="14">
    <location>
        <begin position="313"/>
        <end position="482"/>
    </location>
</feature>
<dbReference type="InterPro" id="IPR029056">
    <property type="entry name" value="Ribokinase-like"/>
</dbReference>
<dbReference type="CDD" id="cd00564">
    <property type="entry name" value="TMP_TenI"/>
    <property type="match status" value="1"/>
</dbReference>
<dbReference type="Gene3D" id="3.20.20.70">
    <property type="entry name" value="Aldolase class I"/>
    <property type="match status" value="1"/>
</dbReference>
<protein>
    <recommendedName>
        <fullName evidence="13">Thiamine-phosphate synthase</fullName>
        <shortName evidence="13">TP synthase</shortName>
        <shortName evidence="13">TPS</shortName>
        <ecNumber evidence="13">2.5.1.3</ecNumber>
    </recommendedName>
    <alternativeName>
        <fullName evidence="13">Thiamine-phosphate pyrophosphorylase</fullName>
        <shortName evidence="13">TMP pyrophosphorylase</shortName>
        <shortName evidence="13">TMP-PPase</shortName>
    </alternativeName>
</protein>
<dbReference type="Proteomes" id="UP000217763">
    <property type="component" value="Chromosome"/>
</dbReference>
<comment type="similarity">
    <text evidence="13">Belongs to the thiamine-phosphate synthase family.</text>
</comment>
<evidence type="ECO:0000313" key="17">
    <source>
        <dbReference type="Proteomes" id="UP000217763"/>
    </source>
</evidence>
<evidence type="ECO:0000256" key="9">
    <source>
        <dbReference type="ARBA" id="ARBA00023268"/>
    </source>
</evidence>
<feature type="binding site" evidence="13">
    <location>
        <position position="401"/>
    </location>
    <ligand>
        <name>4-amino-2-methyl-5-(diphosphooxymethyl)pyrimidine</name>
        <dbReference type="ChEBI" id="CHEBI:57841"/>
    </ligand>
</feature>
<keyword evidence="5 16" id="KW-0418">Kinase</keyword>
<evidence type="ECO:0000256" key="10">
    <source>
        <dbReference type="ARBA" id="ARBA00047334"/>
    </source>
</evidence>
<evidence type="ECO:0000313" key="16">
    <source>
        <dbReference type="EMBL" id="ATG72465.1"/>
    </source>
</evidence>
<dbReference type="EC" id="2.5.1.3" evidence="13"/>
<dbReference type="Gene3D" id="3.40.1190.20">
    <property type="match status" value="1"/>
</dbReference>
<reference evidence="17" key="1">
    <citation type="submission" date="2015-09" db="EMBL/GenBank/DDBJ databases">
        <authorList>
            <person name="Shao Z."/>
            <person name="Wang L."/>
        </authorList>
    </citation>
    <scope>NUCLEOTIDE SEQUENCE [LARGE SCALE GENOMIC DNA]</scope>
    <source>
        <strain evidence="17">F13-1</strain>
    </source>
</reference>
<keyword evidence="2 13" id="KW-0808">Transferase</keyword>
<evidence type="ECO:0000256" key="2">
    <source>
        <dbReference type="ARBA" id="ARBA00022679"/>
    </source>
</evidence>
<feature type="binding site" evidence="13">
    <location>
        <begin position="330"/>
        <end position="334"/>
    </location>
    <ligand>
        <name>4-amino-2-methyl-5-(diphosphooxymethyl)pyrimidine</name>
        <dbReference type="ChEBI" id="CHEBI:57841"/>
    </ligand>
</feature>
<dbReference type="CDD" id="cd01169">
    <property type="entry name" value="HMPP_kinase"/>
    <property type="match status" value="1"/>
</dbReference>
<dbReference type="UniPathway" id="UPA00060">
    <property type="reaction ID" value="UER00138"/>
</dbReference>
<dbReference type="Pfam" id="PF08543">
    <property type="entry name" value="Phos_pyr_kin"/>
    <property type="match status" value="1"/>
</dbReference>
<dbReference type="GO" id="GO:0008972">
    <property type="term" value="F:phosphomethylpyrimidine kinase activity"/>
    <property type="evidence" value="ECO:0007669"/>
    <property type="project" value="InterPro"/>
</dbReference>
<dbReference type="GO" id="GO:0009229">
    <property type="term" value="P:thiamine diphosphate biosynthetic process"/>
    <property type="evidence" value="ECO:0007669"/>
    <property type="project" value="UniProtKB-UniRule"/>
</dbReference>
<feature type="binding site" evidence="13">
    <location>
        <position position="430"/>
    </location>
    <ligand>
        <name>4-amino-2-methyl-5-(diphosphooxymethyl)pyrimidine</name>
        <dbReference type="ChEBI" id="CHEBI:57841"/>
    </ligand>
</feature>
<evidence type="ECO:0000256" key="11">
    <source>
        <dbReference type="ARBA" id="ARBA00047851"/>
    </source>
</evidence>
<dbReference type="PANTHER" id="PTHR20858:SF17">
    <property type="entry name" value="HYDROXYMETHYLPYRIMIDINE_PHOSPHOMETHYLPYRIMIDINE KINASE THI20-RELATED"/>
    <property type="match status" value="1"/>
</dbReference>
<dbReference type="HAMAP" id="MF_00097">
    <property type="entry name" value="TMP_synthase"/>
    <property type="match status" value="1"/>
</dbReference>
<dbReference type="KEGG" id="zdf:AN401_00260"/>
<dbReference type="NCBIfam" id="TIGR00097">
    <property type="entry name" value="HMP-P_kinase"/>
    <property type="match status" value="1"/>
</dbReference>
<dbReference type="InterPro" id="IPR004399">
    <property type="entry name" value="HMP/HMP-P_kinase_dom"/>
</dbReference>
<evidence type="ECO:0000256" key="13">
    <source>
        <dbReference type="HAMAP-Rule" id="MF_00097"/>
    </source>
</evidence>
<dbReference type="InterPro" id="IPR022998">
    <property type="entry name" value="ThiamineP_synth_TenI"/>
</dbReference>
<comment type="function">
    <text evidence="13">Condenses 4-methyl-5-(beta-hydroxyethyl)thiazole monophosphate (THZ-P) and 2-methyl-4-amino-5-hydroxymethyl pyrimidine pyrophosphate (HMP-PP) to form thiamine monophosphate (TMP).</text>
</comment>
<feature type="binding site" evidence="13">
    <location>
        <begin position="479"/>
        <end position="480"/>
    </location>
    <ligand>
        <name>2-[(2R,5Z)-2-carboxy-4-methylthiazol-5(2H)-ylidene]ethyl phosphate</name>
        <dbReference type="ChEBI" id="CHEBI:62899"/>
    </ligand>
</feature>
<gene>
    <name evidence="13" type="primary">thiE</name>
    <name evidence="16" type="ORF">AN401_00260</name>
</gene>
<evidence type="ECO:0000256" key="8">
    <source>
        <dbReference type="ARBA" id="ARBA00022977"/>
    </source>
</evidence>
<dbReference type="GO" id="GO:0009228">
    <property type="term" value="P:thiamine biosynthetic process"/>
    <property type="evidence" value="ECO:0007669"/>
    <property type="project" value="UniProtKB-KW"/>
</dbReference>
<proteinExistence type="inferred from homology"/>
<dbReference type="EMBL" id="CP012621">
    <property type="protein sequence ID" value="ATG72465.1"/>
    <property type="molecule type" value="Genomic_DNA"/>
</dbReference>
<comment type="cofactor">
    <cofactor evidence="13">
        <name>Mg(2+)</name>
        <dbReference type="ChEBI" id="CHEBI:18420"/>
    </cofactor>
    <text evidence="13">Binds 1 Mg(2+) ion per subunit.</text>
</comment>
<feature type="binding site" evidence="13">
    <location>
        <begin position="427"/>
        <end position="429"/>
    </location>
    <ligand>
        <name>2-[(2R,5Z)-2-carboxy-4-methylthiazol-5(2H)-ylidene]ethyl phosphate</name>
        <dbReference type="ChEBI" id="CHEBI:62899"/>
    </ligand>
</feature>
<dbReference type="GO" id="GO:0004789">
    <property type="term" value="F:thiamine-phosphate diphosphorylase activity"/>
    <property type="evidence" value="ECO:0007669"/>
    <property type="project" value="UniProtKB-UniRule"/>
</dbReference>
<dbReference type="RefSeq" id="WP_096778236.1">
    <property type="nucleotide sequence ID" value="NZ_CP012621.1"/>
</dbReference>
<feature type="binding site" evidence="13">
    <location>
        <position position="459"/>
    </location>
    <ligand>
        <name>2-[(2R,5Z)-2-carboxy-4-methylthiazol-5(2H)-ylidene]ethyl phosphate</name>
        <dbReference type="ChEBI" id="CHEBI:62899"/>
    </ligand>
</feature>
<dbReference type="GO" id="GO:0008902">
    <property type="term" value="F:hydroxymethylpyrimidine kinase activity"/>
    <property type="evidence" value="ECO:0007669"/>
    <property type="project" value="TreeGrafter"/>
</dbReference>
<dbReference type="Pfam" id="PF02581">
    <property type="entry name" value="TMP-TENI"/>
    <property type="match status" value="1"/>
</dbReference>
<dbReference type="SUPFAM" id="SSF51391">
    <property type="entry name" value="Thiamin phosphate synthase"/>
    <property type="match status" value="1"/>
</dbReference>
<keyword evidence="7 13" id="KW-0460">Magnesium</keyword>
<comment type="catalytic activity">
    <reaction evidence="10 13">
        <text>4-methyl-5-(2-phosphooxyethyl)-thiazole + 4-amino-2-methyl-5-(diphosphooxymethyl)pyrimidine + H(+) = thiamine phosphate + diphosphate</text>
        <dbReference type="Rhea" id="RHEA:22328"/>
        <dbReference type="ChEBI" id="CHEBI:15378"/>
        <dbReference type="ChEBI" id="CHEBI:33019"/>
        <dbReference type="ChEBI" id="CHEBI:37575"/>
        <dbReference type="ChEBI" id="CHEBI:57841"/>
        <dbReference type="ChEBI" id="CHEBI:58296"/>
        <dbReference type="EC" id="2.5.1.3"/>
    </reaction>
</comment>
<feature type="binding site" evidence="13">
    <location>
        <position position="362"/>
    </location>
    <ligand>
        <name>4-amino-2-methyl-5-(diphosphooxymethyl)pyrimidine</name>
        <dbReference type="ChEBI" id="CHEBI:57841"/>
    </ligand>
</feature>
<keyword evidence="8 13" id="KW-0784">Thiamine biosynthesis</keyword>
<name>A0A291HK14_9GAMM</name>
<dbReference type="FunFam" id="3.40.1190.20:FF:000003">
    <property type="entry name" value="Phosphomethylpyrimidine kinase ThiD"/>
    <property type="match status" value="1"/>
</dbReference>
<dbReference type="InterPro" id="IPR013785">
    <property type="entry name" value="Aldolase_TIM"/>
</dbReference>
<keyword evidence="3 13" id="KW-0479">Metal-binding</keyword>
<dbReference type="AlphaFoldDB" id="A0A291HK14"/>
<dbReference type="NCBIfam" id="TIGR00693">
    <property type="entry name" value="thiE"/>
    <property type="match status" value="1"/>
</dbReference>
<evidence type="ECO:0000256" key="1">
    <source>
        <dbReference type="ARBA" id="ARBA00005165"/>
    </source>
</evidence>
<comment type="catalytic activity">
    <reaction evidence="11 13">
        <text>2-(2-carboxy-4-methylthiazol-5-yl)ethyl phosphate + 4-amino-2-methyl-5-(diphosphooxymethyl)pyrimidine + 2 H(+) = thiamine phosphate + CO2 + diphosphate</text>
        <dbReference type="Rhea" id="RHEA:47848"/>
        <dbReference type="ChEBI" id="CHEBI:15378"/>
        <dbReference type="ChEBI" id="CHEBI:16526"/>
        <dbReference type="ChEBI" id="CHEBI:33019"/>
        <dbReference type="ChEBI" id="CHEBI:37575"/>
        <dbReference type="ChEBI" id="CHEBI:57841"/>
        <dbReference type="ChEBI" id="CHEBI:62890"/>
        <dbReference type="EC" id="2.5.1.3"/>
    </reaction>
</comment>
<evidence type="ECO:0000259" key="14">
    <source>
        <dbReference type="Pfam" id="PF02581"/>
    </source>
</evidence>
<keyword evidence="4" id="KW-0547">Nucleotide-binding</keyword>
<evidence type="ECO:0000256" key="12">
    <source>
        <dbReference type="ARBA" id="ARBA00047883"/>
    </source>
</evidence>
<evidence type="ECO:0000256" key="6">
    <source>
        <dbReference type="ARBA" id="ARBA00022840"/>
    </source>
</evidence>
<evidence type="ECO:0000256" key="4">
    <source>
        <dbReference type="ARBA" id="ARBA00022741"/>
    </source>
</evidence>
<feature type="domain" description="Pyridoxamine kinase/Phosphomethylpyrimidine kinase" evidence="15">
    <location>
        <begin position="13"/>
        <end position="261"/>
    </location>
</feature>
<dbReference type="SUPFAM" id="SSF53613">
    <property type="entry name" value="Ribokinase-like"/>
    <property type="match status" value="1"/>
</dbReference>
<dbReference type="GO" id="GO:0005524">
    <property type="term" value="F:ATP binding"/>
    <property type="evidence" value="ECO:0007669"/>
    <property type="project" value="UniProtKB-KW"/>
</dbReference>
<dbReference type="GO" id="GO:0005829">
    <property type="term" value="C:cytosol"/>
    <property type="evidence" value="ECO:0007669"/>
    <property type="project" value="TreeGrafter"/>
</dbReference>
<keyword evidence="9" id="KW-0511">Multifunctional enzyme</keyword>